<proteinExistence type="predicted"/>
<feature type="transmembrane region" description="Helical" evidence="1">
    <location>
        <begin position="147"/>
        <end position="163"/>
    </location>
</feature>
<feature type="transmembrane region" description="Helical" evidence="1">
    <location>
        <begin position="9"/>
        <end position="29"/>
    </location>
</feature>
<feature type="transmembrane region" description="Helical" evidence="1">
    <location>
        <begin position="71"/>
        <end position="92"/>
    </location>
</feature>
<feature type="transmembrane region" description="Helical" evidence="1">
    <location>
        <begin position="112"/>
        <end position="135"/>
    </location>
</feature>
<dbReference type="OrthoDB" id="1453404at2"/>
<accession>A0A3R5UXP6</accession>
<dbReference type="Proteomes" id="UP000287701">
    <property type="component" value="Chromosome"/>
</dbReference>
<organism evidence="2 3">
    <name type="scientific">Ornithobacterium rhinotracheale</name>
    <dbReference type="NCBI Taxonomy" id="28251"/>
    <lineage>
        <taxon>Bacteria</taxon>
        <taxon>Pseudomonadati</taxon>
        <taxon>Bacteroidota</taxon>
        <taxon>Flavobacteriia</taxon>
        <taxon>Flavobacteriales</taxon>
        <taxon>Weeksellaceae</taxon>
        <taxon>Ornithobacterium</taxon>
    </lineage>
</organism>
<feature type="transmembrane region" description="Helical" evidence="1">
    <location>
        <begin position="41"/>
        <end position="59"/>
    </location>
</feature>
<dbReference type="AlphaFoldDB" id="A0A3R5UXP6"/>
<evidence type="ECO:0000256" key="1">
    <source>
        <dbReference type="SAM" id="Phobius"/>
    </source>
</evidence>
<reference evidence="2 3" key="1">
    <citation type="submission" date="2019-01" db="EMBL/GenBank/DDBJ databases">
        <title>Whole Genome of Ornithobacterium rhinotracheale FARPER-174b.</title>
        <authorList>
            <person name="Tataje-Lavanda L.A."/>
            <person name="Montalvan A."/>
            <person name="Montesinos R."/>
            <person name="Zimic M."/>
            <person name="Fernandez-Sanchez M."/>
            <person name="Fernandez-Diaz M."/>
        </authorList>
    </citation>
    <scope>NUCLEOTIDE SEQUENCE [LARGE SCALE GENOMIC DNA]</scope>
    <source>
        <strain evidence="2 3">FARPER-174b</strain>
    </source>
</reference>
<feature type="transmembrane region" description="Helical" evidence="1">
    <location>
        <begin position="178"/>
        <end position="197"/>
    </location>
</feature>
<dbReference type="EMBL" id="CP035107">
    <property type="protein sequence ID" value="QAR30860.1"/>
    <property type="molecule type" value="Genomic_DNA"/>
</dbReference>
<evidence type="ECO:0000313" key="2">
    <source>
        <dbReference type="EMBL" id="QAR30860.1"/>
    </source>
</evidence>
<keyword evidence="1" id="KW-1133">Transmembrane helix</keyword>
<gene>
    <name evidence="2" type="ORF">EQP59_05690</name>
</gene>
<protein>
    <submittedName>
        <fullName evidence="2">Uncharacterized protein</fullName>
    </submittedName>
</protein>
<evidence type="ECO:0000313" key="3">
    <source>
        <dbReference type="Proteomes" id="UP000287701"/>
    </source>
</evidence>
<feature type="transmembrane region" description="Helical" evidence="1">
    <location>
        <begin position="204"/>
        <end position="222"/>
    </location>
</feature>
<keyword evidence="1" id="KW-0472">Membrane</keyword>
<name>A0A3R5UXP6_ORNRH</name>
<sequence length="225" mass="26703">MFQVYKNKIFNIVILIIAILTFAIEIIYLVKGFYNLEFVNFKILLMIGVSGATVASFFVKRLKSEFWSNFLITLNILGFIEILLFLFFHSFINSIQYIDENNSFLSLIKPNIAVFIYNILWLVFYSILLHFAIKYSSFSSIKRKKDYGIFAFTYFLAWLPELIKNTYLNKNIINYDSFWISFVLLFLLLSTSWLRYRDKISFKLFFYLGLVLLFILSFISFVKIG</sequence>
<keyword evidence="1" id="KW-0812">Transmembrane</keyword>